<name>A0A0G1XU62_9BACT</name>
<feature type="coiled-coil region" evidence="1">
    <location>
        <begin position="182"/>
        <end position="213"/>
    </location>
</feature>
<dbReference type="AlphaFoldDB" id="A0A0G1XU62"/>
<dbReference type="Gene3D" id="2.70.70.10">
    <property type="entry name" value="Glucose Permease (Domain IIA)"/>
    <property type="match status" value="1"/>
</dbReference>
<dbReference type="Pfam" id="PF01551">
    <property type="entry name" value="Peptidase_M23"/>
    <property type="match status" value="1"/>
</dbReference>
<evidence type="ECO:0000256" key="1">
    <source>
        <dbReference type="SAM" id="Coils"/>
    </source>
</evidence>
<gene>
    <name evidence="3" type="ORF">UY81_C0071G0002</name>
</gene>
<dbReference type="Gene3D" id="6.10.250.3150">
    <property type="match status" value="1"/>
</dbReference>
<dbReference type="GO" id="GO:0004222">
    <property type="term" value="F:metalloendopeptidase activity"/>
    <property type="evidence" value="ECO:0007669"/>
    <property type="project" value="TreeGrafter"/>
</dbReference>
<comment type="caution">
    <text evidence="3">The sequence shown here is derived from an EMBL/GenBank/DDBJ whole genome shotgun (WGS) entry which is preliminary data.</text>
</comment>
<dbReference type="CDD" id="cd12797">
    <property type="entry name" value="M23_peptidase"/>
    <property type="match status" value="1"/>
</dbReference>
<dbReference type="PATRIC" id="fig|1618650.3.peg.673"/>
<feature type="coiled-coil region" evidence="1">
    <location>
        <begin position="36"/>
        <end position="70"/>
    </location>
</feature>
<organism evidence="3 4">
    <name type="scientific">Candidatus Giovannonibacteria bacterium GW2011_GWA2_53_7</name>
    <dbReference type="NCBI Taxonomy" id="1618650"/>
    <lineage>
        <taxon>Bacteria</taxon>
        <taxon>Candidatus Giovannoniibacteriota</taxon>
    </lineage>
</organism>
<dbReference type="EMBL" id="LCRM01000071">
    <property type="protein sequence ID" value="KKW34526.1"/>
    <property type="molecule type" value="Genomic_DNA"/>
</dbReference>
<dbReference type="PANTHER" id="PTHR21666">
    <property type="entry name" value="PEPTIDASE-RELATED"/>
    <property type="match status" value="1"/>
</dbReference>
<feature type="domain" description="M23ase beta-sheet core" evidence="2">
    <location>
        <begin position="258"/>
        <end position="352"/>
    </location>
</feature>
<keyword evidence="1" id="KW-0175">Coiled coil</keyword>
<sequence>MLNNKLAHRFLFLILGVVSAVGTYGVFPHEVRAARIDELRSQIQERENNIKQLEAEIAQYQNQLVTVGGEKQTLQSMLAQLDTSRAKLAKDIKLTNTKIDRTKLTAAEITLAIKGKELLIDQNKKTIGQIFRRIDQEEQQTLLEVLLSANSISVVYLSRQIEDQKRLADQKRVEQNKLLSETKNKESNYQKLLAERQAKKKQFEREVGDFEAQLRAEIDPSSIPKAGTKALAYPIDPVLVTQHFGKTADAKRLYASGTHNGIDFRAAPGTPIKASASGIILGTGDTDLACRGASYGRWVLIGHSNGLATLYGHLDLIKAAEGQAVVVGDTIGYSGTTGYATGPHLHFTVYAKSAVQISKLPSKSCPGAVFRIPVAATNAYLDPEAYL</sequence>
<evidence type="ECO:0000313" key="3">
    <source>
        <dbReference type="EMBL" id="KKW34526.1"/>
    </source>
</evidence>
<dbReference type="InterPro" id="IPR011055">
    <property type="entry name" value="Dup_hybrid_motif"/>
</dbReference>
<dbReference type="InterPro" id="IPR050570">
    <property type="entry name" value="Cell_wall_metabolism_enzyme"/>
</dbReference>
<evidence type="ECO:0000313" key="4">
    <source>
        <dbReference type="Proteomes" id="UP000034290"/>
    </source>
</evidence>
<accession>A0A0G1XU62</accession>
<reference evidence="3 4" key="1">
    <citation type="journal article" date="2015" name="Nature">
        <title>rRNA introns, odd ribosomes, and small enigmatic genomes across a large radiation of phyla.</title>
        <authorList>
            <person name="Brown C.T."/>
            <person name="Hug L.A."/>
            <person name="Thomas B.C."/>
            <person name="Sharon I."/>
            <person name="Castelle C.J."/>
            <person name="Singh A."/>
            <person name="Wilkins M.J."/>
            <person name="Williams K.H."/>
            <person name="Banfield J.F."/>
        </authorList>
    </citation>
    <scope>NUCLEOTIDE SEQUENCE [LARGE SCALE GENOMIC DNA]</scope>
</reference>
<dbReference type="InterPro" id="IPR016047">
    <property type="entry name" value="M23ase_b-sheet_dom"/>
</dbReference>
<dbReference type="SUPFAM" id="SSF51261">
    <property type="entry name" value="Duplicated hybrid motif"/>
    <property type="match status" value="1"/>
</dbReference>
<dbReference type="PANTHER" id="PTHR21666:SF270">
    <property type="entry name" value="MUREIN HYDROLASE ACTIVATOR ENVC"/>
    <property type="match status" value="1"/>
</dbReference>
<evidence type="ECO:0000259" key="2">
    <source>
        <dbReference type="Pfam" id="PF01551"/>
    </source>
</evidence>
<protein>
    <submittedName>
        <fullName evidence="3">Membrane-bound metallopeptidase</fullName>
    </submittedName>
</protein>
<proteinExistence type="predicted"/>
<dbReference type="Proteomes" id="UP000034290">
    <property type="component" value="Unassembled WGS sequence"/>
</dbReference>